<protein>
    <submittedName>
        <fullName evidence="3">Transmembrane protein</fullName>
    </submittedName>
</protein>
<sequence length="212" mass="22595">MFAVLTGAGLSVSAGLNAYIPLLLVGLISKFTDQISLPPSWDWLSTWWALTVMTVLLIVEFVVDKIAVVDHVNDIIQTLIRPASGGAVLSATTAASELDEATGTAVAAIDNPTVAWIAGIALALAVHITKVVIRPMINAGTLGFGTPVASAAEDTGSFGMSLLSIFAPILAGIALIFVLIAIIFLWRARRRWKKRRADRKVAKIAERYSKSQ</sequence>
<dbReference type="EMBL" id="CP001778">
    <property type="protein sequence ID" value="ADD43642.1"/>
    <property type="molecule type" value="Genomic_DNA"/>
</dbReference>
<reference evidence="3 4" key="1">
    <citation type="journal article" date="2009" name="Stand. Genomic Sci.">
        <title>Complete genome sequence of Stackebrandtia nassauensis type strain (LLR-40K-21).</title>
        <authorList>
            <person name="Munk C."/>
            <person name="Lapidus A."/>
            <person name="Copeland A."/>
            <person name="Jando M."/>
            <person name="Mayilraj S."/>
            <person name="Glavina Del Rio T."/>
            <person name="Nolan M."/>
            <person name="Chen F."/>
            <person name="Lucas S."/>
            <person name="Tice H."/>
            <person name="Cheng J.F."/>
            <person name="Han C."/>
            <person name="Detter J.C."/>
            <person name="Bruce D."/>
            <person name="Goodwin L."/>
            <person name="Chain P."/>
            <person name="Pitluck S."/>
            <person name="Goker M."/>
            <person name="Ovchinikova G."/>
            <person name="Pati A."/>
            <person name="Ivanova N."/>
            <person name="Mavromatis K."/>
            <person name="Chen A."/>
            <person name="Palaniappan K."/>
            <person name="Land M."/>
            <person name="Hauser L."/>
            <person name="Chang Y.J."/>
            <person name="Jeffries C.D."/>
            <person name="Bristow J."/>
            <person name="Eisen J.A."/>
            <person name="Markowitz V."/>
            <person name="Hugenholtz P."/>
            <person name="Kyrpides N.C."/>
            <person name="Klenk H.P."/>
        </authorList>
    </citation>
    <scope>NUCLEOTIDE SEQUENCE [LARGE SCALE GENOMIC DNA]</scope>
    <source>
        <strain evidence="4">DSM 44728 / CIP 108903 / NRRL B-16338 / NBRC 102104 / LLR-40K-21</strain>
    </source>
</reference>
<keyword evidence="4" id="KW-1185">Reference proteome</keyword>
<feature type="transmembrane region" description="Helical" evidence="1">
    <location>
        <begin position="114"/>
        <end position="133"/>
    </location>
</feature>
<keyword evidence="1" id="KW-0472">Membrane</keyword>
<dbReference type="Pfam" id="PF13548">
    <property type="entry name" value="DUF4126"/>
    <property type="match status" value="1"/>
</dbReference>
<evidence type="ECO:0000256" key="1">
    <source>
        <dbReference type="SAM" id="Phobius"/>
    </source>
</evidence>
<feature type="transmembrane region" description="Helical" evidence="1">
    <location>
        <begin position="46"/>
        <end position="63"/>
    </location>
</feature>
<dbReference type="Proteomes" id="UP000000844">
    <property type="component" value="Chromosome"/>
</dbReference>
<dbReference type="RefSeq" id="WP_013019213.1">
    <property type="nucleotide sequence ID" value="NC_013947.1"/>
</dbReference>
<feature type="transmembrane region" description="Helical" evidence="1">
    <location>
        <begin position="165"/>
        <end position="186"/>
    </location>
</feature>
<dbReference type="STRING" id="446470.Snas_3990"/>
<feature type="domain" description="DUF4126" evidence="2">
    <location>
        <begin position="5"/>
        <end position="187"/>
    </location>
</feature>
<proteinExistence type="predicted"/>
<dbReference type="AlphaFoldDB" id="D3PZV5"/>
<dbReference type="OrthoDB" id="161516at2"/>
<evidence type="ECO:0000259" key="2">
    <source>
        <dbReference type="Pfam" id="PF13548"/>
    </source>
</evidence>
<gene>
    <name evidence="3" type="ordered locus">Snas_3990</name>
</gene>
<dbReference type="InterPro" id="IPR025196">
    <property type="entry name" value="DUF4126"/>
</dbReference>
<dbReference type="HOGENOM" id="CLU_086377_1_0_11"/>
<evidence type="ECO:0000313" key="4">
    <source>
        <dbReference type="Proteomes" id="UP000000844"/>
    </source>
</evidence>
<keyword evidence="1" id="KW-1133">Transmembrane helix</keyword>
<accession>D3PZV5</accession>
<dbReference type="eggNOG" id="ENOG5031U0Y">
    <property type="taxonomic scope" value="Bacteria"/>
</dbReference>
<name>D3PZV5_STANL</name>
<organism evidence="3 4">
    <name type="scientific">Stackebrandtia nassauensis (strain DSM 44728 / CIP 108903 / NRRL B-16338 / NBRC 102104 / LLR-40K-21)</name>
    <dbReference type="NCBI Taxonomy" id="446470"/>
    <lineage>
        <taxon>Bacteria</taxon>
        <taxon>Bacillati</taxon>
        <taxon>Actinomycetota</taxon>
        <taxon>Actinomycetes</taxon>
        <taxon>Glycomycetales</taxon>
        <taxon>Glycomycetaceae</taxon>
        <taxon>Stackebrandtia</taxon>
    </lineage>
</organism>
<keyword evidence="1 3" id="KW-0812">Transmembrane</keyword>
<dbReference type="KEGG" id="sna:Snas_3990"/>
<evidence type="ECO:0000313" key="3">
    <source>
        <dbReference type="EMBL" id="ADD43642.1"/>
    </source>
</evidence>